<proteinExistence type="predicted"/>
<evidence type="ECO:0000259" key="6">
    <source>
        <dbReference type="Pfam" id="PF01794"/>
    </source>
</evidence>
<dbReference type="RefSeq" id="WP_304600599.1">
    <property type="nucleotide sequence ID" value="NZ_JAUQYO010000001.1"/>
</dbReference>
<evidence type="ECO:0000256" key="5">
    <source>
        <dbReference type="SAM" id="Phobius"/>
    </source>
</evidence>
<feature type="domain" description="Ferric oxidoreductase" evidence="6">
    <location>
        <begin position="11"/>
        <end position="133"/>
    </location>
</feature>
<reference evidence="7 8" key="1">
    <citation type="submission" date="2023-07" db="EMBL/GenBank/DDBJ databases">
        <title>Description of novel actinomycetes strains, isolated from tidal flat sediment.</title>
        <authorList>
            <person name="Lu C."/>
        </authorList>
    </citation>
    <scope>NUCLEOTIDE SEQUENCE [LARGE SCALE GENOMIC DNA]</scope>
    <source>
        <strain evidence="7 8">SYSU T00b441</strain>
    </source>
</reference>
<evidence type="ECO:0000256" key="3">
    <source>
        <dbReference type="ARBA" id="ARBA00022989"/>
    </source>
</evidence>
<feature type="transmembrane region" description="Helical" evidence="5">
    <location>
        <begin position="50"/>
        <end position="67"/>
    </location>
</feature>
<evidence type="ECO:0000256" key="1">
    <source>
        <dbReference type="ARBA" id="ARBA00004141"/>
    </source>
</evidence>
<gene>
    <name evidence="7" type="ORF">Q6348_07095</name>
</gene>
<accession>A0ABT9DDB4</accession>
<feature type="transmembrane region" description="Helical" evidence="5">
    <location>
        <begin position="87"/>
        <end position="110"/>
    </location>
</feature>
<dbReference type="InterPro" id="IPR013130">
    <property type="entry name" value="Fe3_Rdtase_TM_dom"/>
</dbReference>
<sequence>MNPLWIASRATGLVAFVLLTLVVVLGIAVRRTAGSSRTPRFVWVGLHRNTTLLATVLVVLHVFSVVVDSYVDVRWTDVVVPFLGHYKLFWLGLGTVSLDLMAVLTISSLLRHRIPARLWRALHWTAYLFWPVAAVHAIGIGTDMRGSPGLALIAACSLAVAGAGLWRMSAGRARPAPIRAAQHLDELRARGASAARVRATTR</sequence>
<evidence type="ECO:0000256" key="4">
    <source>
        <dbReference type="ARBA" id="ARBA00023136"/>
    </source>
</evidence>
<evidence type="ECO:0000313" key="8">
    <source>
        <dbReference type="Proteomes" id="UP001232536"/>
    </source>
</evidence>
<protein>
    <submittedName>
        <fullName evidence="7">Ferric reductase-like transmembrane domain-containing protein</fullName>
    </submittedName>
</protein>
<comment type="caution">
    <text evidence="7">The sequence shown here is derived from an EMBL/GenBank/DDBJ whole genome shotgun (WGS) entry which is preliminary data.</text>
</comment>
<evidence type="ECO:0000313" key="7">
    <source>
        <dbReference type="EMBL" id="MDO8106962.1"/>
    </source>
</evidence>
<keyword evidence="3 5" id="KW-1133">Transmembrane helix</keyword>
<keyword evidence="8" id="KW-1185">Reference proteome</keyword>
<feature type="transmembrane region" description="Helical" evidence="5">
    <location>
        <begin position="148"/>
        <end position="166"/>
    </location>
</feature>
<name>A0ABT9DDB4_9CELL</name>
<keyword evidence="4 5" id="KW-0472">Membrane</keyword>
<organism evidence="7 8">
    <name type="scientific">Actinotalea lenta</name>
    <dbReference type="NCBI Taxonomy" id="3064654"/>
    <lineage>
        <taxon>Bacteria</taxon>
        <taxon>Bacillati</taxon>
        <taxon>Actinomycetota</taxon>
        <taxon>Actinomycetes</taxon>
        <taxon>Micrococcales</taxon>
        <taxon>Cellulomonadaceae</taxon>
        <taxon>Actinotalea</taxon>
    </lineage>
</organism>
<comment type="subcellular location">
    <subcellularLocation>
        <location evidence="1">Membrane</location>
        <topology evidence="1">Multi-pass membrane protein</topology>
    </subcellularLocation>
</comment>
<feature type="transmembrane region" description="Helical" evidence="5">
    <location>
        <begin position="122"/>
        <end position="142"/>
    </location>
</feature>
<keyword evidence="2 5" id="KW-0812">Transmembrane</keyword>
<dbReference type="EMBL" id="JAUQYP010000001">
    <property type="protein sequence ID" value="MDO8106962.1"/>
    <property type="molecule type" value="Genomic_DNA"/>
</dbReference>
<feature type="transmembrane region" description="Helical" evidence="5">
    <location>
        <begin position="6"/>
        <end position="29"/>
    </location>
</feature>
<dbReference type="Pfam" id="PF01794">
    <property type="entry name" value="Ferric_reduct"/>
    <property type="match status" value="1"/>
</dbReference>
<dbReference type="Proteomes" id="UP001232536">
    <property type="component" value="Unassembled WGS sequence"/>
</dbReference>
<evidence type="ECO:0000256" key="2">
    <source>
        <dbReference type="ARBA" id="ARBA00022692"/>
    </source>
</evidence>